<keyword evidence="5 10" id="KW-0819">tRNA processing</keyword>
<dbReference type="PANTHER" id="PTHR11088:SF60">
    <property type="entry name" value="TRNA DIMETHYLALLYLTRANSFERASE"/>
    <property type="match status" value="1"/>
</dbReference>
<keyword evidence="7 10" id="KW-0067">ATP-binding</keyword>
<evidence type="ECO:0000256" key="9">
    <source>
        <dbReference type="ARBA" id="ARBA00049563"/>
    </source>
</evidence>
<evidence type="ECO:0000256" key="5">
    <source>
        <dbReference type="ARBA" id="ARBA00022694"/>
    </source>
</evidence>
<dbReference type="InterPro" id="IPR027417">
    <property type="entry name" value="P-loop_NTPase"/>
</dbReference>
<dbReference type="RefSeq" id="WP_285609813.1">
    <property type="nucleotide sequence ID" value="NZ_BSDC01000003.1"/>
</dbReference>
<dbReference type="SUPFAM" id="SSF52540">
    <property type="entry name" value="P-loop containing nucleoside triphosphate hydrolases"/>
    <property type="match status" value="1"/>
</dbReference>
<comment type="similarity">
    <text evidence="3 10">Belongs to the IPP transferase family.</text>
</comment>
<organism evidence="11 12">
    <name type="scientific">Geothrix edaphica</name>
    <dbReference type="NCBI Taxonomy" id="2927976"/>
    <lineage>
        <taxon>Bacteria</taxon>
        <taxon>Pseudomonadati</taxon>
        <taxon>Acidobacteriota</taxon>
        <taxon>Holophagae</taxon>
        <taxon>Holophagales</taxon>
        <taxon>Holophagaceae</taxon>
        <taxon>Geothrix</taxon>
    </lineage>
</organism>
<dbReference type="HAMAP" id="MF_00185">
    <property type="entry name" value="IPP_trans"/>
    <property type="match status" value="1"/>
</dbReference>
<sequence length="293" mass="30637">MPIAILGPTASGKSAVAVAVARRVGGAVVNGDPYQAIAGLAIGTGQPDTAEQGGVPHLGYGDLPLSTRPNPKAFGAWVRERLSACREPVLVTGSGLYLRGIWDQLSDLPEVPAALVERVRRWGSALGAPVLHRYLAAVDPARAGALHANDSARIQRALALHLGTGQAPSTFLAGPDTAIPAGWRVLVVAPGRERQRERVAARVAAQVRAGWPEEVRGLVAAGHVADLQALRPLGYAAWMGDGEAAGIQATVVQETQAYAKRQATWFRNQLPGAPTWDPDAEPLAAAFARLGLP</sequence>
<dbReference type="Gene3D" id="3.40.50.300">
    <property type="entry name" value="P-loop containing nucleotide triphosphate hydrolases"/>
    <property type="match status" value="1"/>
</dbReference>
<evidence type="ECO:0000313" key="11">
    <source>
        <dbReference type="EMBL" id="GLH68118.1"/>
    </source>
</evidence>
<evidence type="ECO:0000256" key="4">
    <source>
        <dbReference type="ARBA" id="ARBA00022679"/>
    </source>
</evidence>
<name>A0ABQ5Q0K0_9BACT</name>
<comment type="caution">
    <text evidence="10">Lacks conserved residue(s) required for the propagation of feature annotation.</text>
</comment>
<protein>
    <recommendedName>
        <fullName evidence="10">tRNA dimethylallyltransferase</fullName>
        <ecNumber evidence="10">2.5.1.75</ecNumber>
    </recommendedName>
    <alternativeName>
        <fullName evidence="10">Dimethylallyl diphosphate:tRNA dimethylallyltransferase</fullName>
        <shortName evidence="10">DMAPP:tRNA dimethylallyltransferase</shortName>
        <shortName evidence="10">DMATase</shortName>
    </alternativeName>
    <alternativeName>
        <fullName evidence="10">Isopentenyl-diphosphate:tRNA isopentenyltransferase</fullName>
        <shortName evidence="10">IPP transferase</shortName>
        <shortName evidence="10">IPPT</shortName>
        <shortName evidence="10">IPTase</shortName>
    </alternativeName>
</protein>
<dbReference type="Gene3D" id="1.10.20.140">
    <property type="match status" value="1"/>
</dbReference>
<proteinExistence type="inferred from homology"/>
<evidence type="ECO:0000256" key="7">
    <source>
        <dbReference type="ARBA" id="ARBA00022840"/>
    </source>
</evidence>
<accession>A0ABQ5Q0K0</accession>
<dbReference type="PANTHER" id="PTHR11088">
    <property type="entry name" value="TRNA DIMETHYLALLYLTRANSFERASE"/>
    <property type="match status" value="1"/>
</dbReference>
<evidence type="ECO:0000313" key="12">
    <source>
        <dbReference type="Proteomes" id="UP001165044"/>
    </source>
</evidence>
<keyword evidence="12" id="KW-1185">Reference proteome</keyword>
<evidence type="ECO:0000256" key="6">
    <source>
        <dbReference type="ARBA" id="ARBA00022741"/>
    </source>
</evidence>
<keyword evidence="8 10" id="KW-0460">Magnesium</keyword>
<dbReference type="EC" id="2.5.1.75" evidence="10"/>
<keyword evidence="4 10" id="KW-0808">Transferase</keyword>
<comment type="catalytic activity">
    <reaction evidence="9 10">
        <text>adenosine(37) in tRNA + dimethylallyl diphosphate = N(6)-dimethylallyladenosine(37) in tRNA + diphosphate</text>
        <dbReference type="Rhea" id="RHEA:26482"/>
        <dbReference type="Rhea" id="RHEA-COMP:10162"/>
        <dbReference type="Rhea" id="RHEA-COMP:10375"/>
        <dbReference type="ChEBI" id="CHEBI:33019"/>
        <dbReference type="ChEBI" id="CHEBI:57623"/>
        <dbReference type="ChEBI" id="CHEBI:74411"/>
        <dbReference type="ChEBI" id="CHEBI:74415"/>
        <dbReference type="EC" id="2.5.1.75"/>
    </reaction>
</comment>
<dbReference type="Proteomes" id="UP001165044">
    <property type="component" value="Unassembled WGS sequence"/>
</dbReference>
<comment type="caution">
    <text evidence="11">The sequence shown here is derived from an EMBL/GenBank/DDBJ whole genome shotgun (WGS) entry which is preliminary data.</text>
</comment>
<feature type="binding site" evidence="10">
    <location>
        <begin position="9"/>
        <end position="14"/>
    </location>
    <ligand>
        <name>substrate</name>
    </ligand>
</feature>
<reference evidence="11" key="1">
    <citation type="journal article" date="2023" name="Antonie Van Leeuwenhoek">
        <title>Mesoterricola silvestris gen. nov., sp. nov., Mesoterricola sediminis sp. nov., Geothrix oryzae sp. nov., Geothrix edaphica sp. nov., Geothrix rubra sp. nov., and Geothrix limicola sp. nov., six novel members of Acidobacteriota isolated from soils.</title>
        <authorList>
            <person name="Itoh H."/>
            <person name="Sugisawa Y."/>
            <person name="Mise K."/>
            <person name="Xu Z."/>
            <person name="Kuniyasu M."/>
            <person name="Ushijima N."/>
            <person name="Kawano K."/>
            <person name="Kobayashi E."/>
            <person name="Shiratori Y."/>
            <person name="Masuda Y."/>
            <person name="Senoo K."/>
        </authorList>
    </citation>
    <scope>NUCLEOTIDE SEQUENCE</scope>
    <source>
        <strain evidence="11">Red802</strain>
    </source>
</reference>
<gene>
    <name evidence="10 11" type="primary">miaA</name>
    <name evidence="11" type="ORF">GETHED_24820</name>
</gene>
<evidence type="ECO:0000256" key="2">
    <source>
        <dbReference type="ARBA" id="ARBA00003213"/>
    </source>
</evidence>
<feature type="binding site" evidence="10">
    <location>
        <begin position="7"/>
        <end position="14"/>
    </location>
    <ligand>
        <name>ATP</name>
        <dbReference type="ChEBI" id="CHEBI:30616"/>
    </ligand>
</feature>
<evidence type="ECO:0000256" key="1">
    <source>
        <dbReference type="ARBA" id="ARBA00001946"/>
    </source>
</evidence>
<comment type="function">
    <text evidence="2 10">Catalyzes the transfer of a dimethylallyl group onto the adenine at position 37 in tRNAs that read codons beginning with uridine, leading to the formation of N6-(dimethylallyl)adenosine (i(6)A).</text>
</comment>
<evidence type="ECO:0000256" key="10">
    <source>
        <dbReference type="HAMAP-Rule" id="MF_00185"/>
    </source>
</evidence>
<evidence type="ECO:0000256" key="8">
    <source>
        <dbReference type="ARBA" id="ARBA00022842"/>
    </source>
</evidence>
<dbReference type="InterPro" id="IPR018022">
    <property type="entry name" value="IPT"/>
</dbReference>
<feature type="site" description="Interaction with substrate tRNA" evidence="10">
    <location>
        <position position="94"/>
    </location>
</feature>
<evidence type="ECO:0000256" key="3">
    <source>
        <dbReference type="ARBA" id="ARBA00005842"/>
    </source>
</evidence>
<comment type="cofactor">
    <cofactor evidence="1 10">
        <name>Mg(2+)</name>
        <dbReference type="ChEBI" id="CHEBI:18420"/>
    </cofactor>
</comment>
<dbReference type="EMBL" id="BSDC01000003">
    <property type="protein sequence ID" value="GLH68118.1"/>
    <property type="molecule type" value="Genomic_DNA"/>
</dbReference>
<dbReference type="Pfam" id="PF01715">
    <property type="entry name" value="IPPT"/>
    <property type="match status" value="1"/>
</dbReference>
<feature type="site" description="Interaction with substrate tRNA" evidence="10">
    <location>
        <position position="120"/>
    </location>
</feature>
<keyword evidence="6 10" id="KW-0547">Nucleotide-binding</keyword>
<dbReference type="InterPro" id="IPR039657">
    <property type="entry name" value="Dimethylallyltransferase"/>
</dbReference>
<comment type="subunit">
    <text evidence="10">Monomer.</text>
</comment>